<comment type="pathway">
    <text evidence="2">Secondary metabolite biosynthesis.</text>
</comment>
<dbReference type="PRINTS" id="PR00463">
    <property type="entry name" value="EP450I"/>
</dbReference>
<dbReference type="PANTHER" id="PTHR46300">
    <property type="entry name" value="P450, PUTATIVE (EUROFUNG)-RELATED-RELATED"/>
    <property type="match status" value="1"/>
</dbReference>
<gene>
    <name evidence="10" type="ORF">SCHPADRAFT_821096</name>
</gene>
<dbReference type="CDD" id="cd11065">
    <property type="entry name" value="CYP64-like"/>
    <property type="match status" value="1"/>
</dbReference>
<accession>A0A0H2RZX6</accession>
<keyword evidence="8" id="KW-0503">Monooxygenase</keyword>
<sequence>MFQWQLNHLDIAVLALCGLLLALLRSSYNKRKLRTQISLPPGPRGLPILGNTLDMLWCDEQQAVTQWGKQYGDVVLISLLGGRNVVYLNSPKAINDLLEKRSRIYSDRPRFPLVAETAGTSWNFGLTPYGESWRLQRKIFVNKFGVQKANEHTKFQEDSMKPLLRLLLQSPEQFLDHIELHANRVIMKVVYDIYVKFHEDESVASLRAAMQLFFESTRPISYLVESLPIVKNLKFLWPGSLGRRSVAEMRRVTEQMVNSPFAAAKTRIDQGDYEPSYVSDLLGKLSTGSTLNEEVIRNTAAVAFQAGSDTTAASSTAFVLAMTIYPEVQRKAQAEIDRVIGTDRLPTIQDKGDLPYIFAVYMETLRWHTVLPQGVPHCLQEDDVYGNYFLPSGSIIVPNIWKVLMGILHDSNAYTDPMTFKPERYLSPDGTIDFSVDPRKYAFGFGRSRICAGMHFGENSVWIFIARVLATMSISHKIDELGREIEVRLEPTPGLISRPFPFQCAITPRSNQAKDLIVKD</sequence>
<dbReference type="OrthoDB" id="2789670at2759"/>
<keyword evidence="4 9" id="KW-0349">Heme</keyword>
<proteinExistence type="inferred from homology"/>
<dbReference type="EMBL" id="KQ085902">
    <property type="protein sequence ID" value="KLO17645.1"/>
    <property type="molecule type" value="Genomic_DNA"/>
</dbReference>
<dbReference type="InterPro" id="IPR001128">
    <property type="entry name" value="Cyt_P450"/>
</dbReference>
<evidence type="ECO:0000256" key="9">
    <source>
        <dbReference type="PIRSR" id="PIRSR602401-1"/>
    </source>
</evidence>
<keyword evidence="5 9" id="KW-0479">Metal-binding</keyword>
<organism evidence="10 11">
    <name type="scientific">Schizopora paradoxa</name>
    <dbReference type="NCBI Taxonomy" id="27342"/>
    <lineage>
        <taxon>Eukaryota</taxon>
        <taxon>Fungi</taxon>
        <taxon>Dikarya</taxon>
        <taxon>Basidiomycota</taxon>
        <taxon>Agaricomycotina</taxon>
        <taxon>Agaricomycetes</taxon>
        <taxon>Hymenochaetales</taxon>
        <taxon>Schizoporaceae</taxon>
        <taxon>Schizopora</taxon>
    </lineage>
</organism>
<keyword evidence="6" id="KW-0560">Oxidoreductase</keyword>
<comment type="cofactor">
    <cofactor evidence="1 9">
        <name>heme</name>
        <dbReference type="ChEBI" id="CHEBI:30413"/>
    </cofactor>
</comment>
<evidence type="ECO:0000313" key="11">
    <source>
        <dbReference type="Proteomes" id="UP000053477"/>
    </source>
</evidence>
<name>A0A0H2RZX6_9AGAM</name>
<evidence type="ECO:0000256" key="6">
    <source>
        <dbReference type="ARBA" id="ARBA00023002"/>
    </source>
</evidence>
<evidence type="ECO:0000256" key="8">
    <source>
        <dbReference type="ARBA" id="ARBA00023033"/>
    </source>
</evidence>
<dbReference type="Proteomes" id="UP000053477">
    <property type="component" value="Unassembled WGS sequence"/>
</dbReference>
<dbReference type="InterPro" id="IPR050364">
    <property type="entry name" value="Cytochrome_P450_fung"/>
</dbReference>
<evidence type="ECO:0000256" key="2">
    <source>
        <dbReference type="ARBA" id="ARBA00005179"/>
    </source>
</evidence>
<dbReference type="SUPFAM" id="SSF48264">
    <property type="entry name" value="Cytochrome P450"/>
    <property type="match status" value="1"/>
</dbReference>
<dbReference type="AlphaFoldDB" id="A0A0H2RZX6"/>
<reference evidence="10 11" key="1">
    <citation type="submission" date="2015-04" db="EMBL/GenBank/DDBJ databases">
        <title>Complete genome sequence of Schizopora paradoxa KUC8140, a cosmopolitan wood degrader in East Asia.</title>
        <authorList>
            <consortium name="DOE Joint Genome Institute"/>
            <person name="Min B."/>
            <person name="Park H."/>
            <person name="Jang Y."/>
            <person name="Kim J.-J."/>
            <person name="Kim K.H."/>
            <person name="Pangilinan J."/>
            <person name="Lipzen A."/>
            <person name="Riley R."/>
            <person name="Grigoriev I.V."/>
            <person name="Spatafora J.W."/>
            <person name="Choi I.-G."/>
        </authorList>
    </citation>
    <scope>NUCLEOTIDE SEQUENCE [LARGE SCALE GENOMIC DNA]</scope>
    <source>
        <strain evidence="10 11">KUC8140</strain>
    </source>
</reference>
<evidence type="ECO:0000313" key="10">
    <source>
        <dbReference type="EMBL" id="KLO17645.1"/>
    </source>
</evidence>
<dbReference type="GO" id="GO:0005506">
    <property type="term" value="F:iron ion binding"/>
    <property type="evidence" value="ECO:0007669"/>
    <property type="project" value="InterPro"/>
</dbReference>
<dbReference type="InterPro" id="IPR002401">
    <property type="entry name" value="Cyt_P450_E_grp-I"/>
</dbReference>
<dbReference type="PANTHER" id="PTHR46300:SF7">
    <property type="entry name" value="P450, PUTATIVE (EUROFUNG)-RELATED"/>
    <property type="match status" value="1"/>
</dbReference>
<evidence type="ECO:0000256" key="7">
    <source>
        <dbReference type="ARBA" id="ARBA00023004"/>
    </source>
</evidence>
<protein>
    <submittedName>
        <fullName evidence="10">Cytochrome P450</fullName>
    </submittedName>
</protein>
<dbReference type="GO" id="GO:0016705">
    <property type="term" value="F:oxidoreductase activity, acting on paired donors, with incorporation or reduction of molecular oxygen"/>
    <property type="evidence" value="ECO:0007669"/>
    <property type="project" value="InterPro"/>
</dbReference>
<dbReference type="Gene3D" id="1.10.630.10">
    <property type="entry name" value="Cytochrome P450"/>
    <property type="match status" value="1"/>
</dbReference>
<comment type="similarity">
    <text evidence="3">Belongs to the cytochrome P450 family.</text>
</comment>
<dbReference type="InterPro" id="IPR036396">
    <property type="entry name" value="Cyt_P450_sf"/>
</dbReference>
<keyword evidence="11" id="KW-1185">Reference proteome</keyword>
<evidence type="ECO:0000256" key="4">
    <source>
        <dbReference type="ARBA" id="ARBA00022617"/>
    </source>
</evidence>
<dbReference type="GO" id="GO:0004497">
    <property type="term" value="F:monooxygenase activity"/>
    <property type="evidence" value="ECO:0007669"/>
    <property type="project" value="UniProtKB-KW"/>
</dbReference>
<evidence type="ECO:0000256" key="1">
    <source>
        <dbReference type="ARBA" id="ARBA00001971"/>
    </source>
</evidence>
<feature type="binding site" description="axial binding residue" evidence="9">
    <location>
        <position position="451"/>
    </location>
    <ligand>
        <name>heme</name>
        <dbReference type="ChEBI" id="CHEBI:30413"/>
    </ligand>
    <ligandPart>
        <name>Fe</name>
        <dbReference type="ChEBI" id="CHEBI:18248"/>
    </ligandPart>
</feature>
<evidence type="ECO:0000256" key="3">
    <source>
        <dbReference type="ARBA" id="ARBA00010617"/>
    </source>
</evidence>
<dbReference type="InParanoid" id="A0A0H2RZX6"/>
<dbReference type="STRING" id="27342.A0A0H2RZX6"/>
<keyword evidence="7 9" id="KW-0408">Iron</keyword>
<dbReference type="GO" id="GO:0020037">
    <property type="term" value="F:heme binding"/>
    <property type="evidence" value="ECO:0007669"/>
    <property type="project" value="InterPro"/>
</dbReference>
<evidence type="ECO:0000256" key="5">
    <source>
        <dbReference type="ARBA" id="ARBA00022723"/>
    </source>
</evidence>
<dbReference type="Pfam" id="PF00067">
    <property type="entry name" value="p450"/>
    <property type="match status" value="1"/>
</dbReference>